<dbReference type="GO" id="GO:0016020">
    <property type="term" value="C:membrane"/>
    <property type="evidence" value="ECO:0007669"/>
    <property type="project" value="UniProtKB-SubCell"/>
</dbReference>
<proteinExistence type="inferred from homology"/>
<evidence type="ECO:0000256" key="4">
    <source>
        <dbReference type="ARBA" id="ARBA00022968"/>
    </source>
</evidence>
<dbReference type="EMBL" id="JADFTS010000001">
    <property type="protein sequence ID" value="KAF9623914.1"/>
    <property type="molecule type" value="Genomic_DNA"/>
</dbReference>
<keyword evidence="9" id="KW-1185">Reference proteome</keyword>
<dbReference type="EC" id="2.1.1.-" evidence="6"/>
<sequence>MGTKRLPYPGRVFDLVHCAHCRVPWHIEGGKLLLELNRVLRPGGYFMWYVTPMTLYRWRKMLKSTAMSALIKKMCWELVMIKNDTVNQVGVTIFRKPTSNECYEQTAKNEPPLCKESVDANAAWNVPLEACMHKIPVDASEWGSRLANNGPQGEKGALLAKEFPGGDGPPVRLNVQKFHLRGTPARFCITMKAGYVQVRKKYGVGSLERYRKRLNLENFGSAKTEDRKIQDLALDIAWKIHKEEGHGSKSPDTTVQYKKETLEKLQNDVERYFKATRVVGVEAVLTTASLEMEFYKAFLVQKYGVGSLERLRQRIDLKIRSEANLVSNHEGRTIKEEVLDLVSNGSEEQPARVKEVQDLEAGQKSDALKIHEEIRREEQEGSRDL</sequence>
<keyword evidence="6" id="KW-0325">Glycoprotein</keyword>
<organism evidence="8 9">
    <name type="scientific">Coptis chinensis</name>
    <dbReference type="NCBI Taxonomy" id="261450"/>
    <lineage>
        <taxon>Eukaryota</taxon>
        <taxon>Viridiplantae</taxon>
        <taxon>Streptophyta</taxon>
        <taxon>Embryophyta</taxon>
        <taxon>Tracheophyta</taxon>
        <taxon>Spermatophyta</taxon>
        <taxon>Magnoliopsida</taxon>
        <taxon>Ranunculales</taxon>
        <taxon>Ranunculaceae</taxon>
        <taxon>Coptidoideae</taxon>
        <taxon>Coptis</taxon>
    </lineage>
</organism>
<dbReference type="Gene3D" id="3.40.50.150">
    <property type="entry name" value="Vaccinia Virus protein VP39"/>
    <property type="match status" value="1"/>
</dbReference>
<dbReference type="Proteomes" id="UP000631114">
    <property type="component" value="Unassembled WGS sequence"/>
</dbReference>
<dbReference type="GO" id="GO:0005768">
    <property type="term" value="C:endosome"/>
    <property type="evidence" value="ECO:0007669"/>
    <property type="project" value="TreeGrafter"/>
</dbReference>
<comment type="caution">
    <text evidence="8">The sequence shown here is derived from an EMBL/GenBank/DDBJ whole genome shotgun (WGS) entry which is preliminary data.</text>
</comment>
<keyword evidence="4 6" id="KW-0735">Signal-anchor</keyword>
<name>A0A835IUI6_9MAGN</name>
<dbReference type="GO" id="GO:0032259">
    <property type="term" value="P:methylation"/>
    <property type="evidence" value="ECO:0007669"/>
    <property type="project" value="UniProtKB-KW"/>
</dbReference>
<evidence type="ECO:0000256" key="7">
    <source>
        <dbReference type="SAM" id="MobiDB-lite"/>
    </source>
</evidence>
<reference evidence="8 9" key="1">
    <citation type="submission" date="2020-10" db="EMBL/GenBank/DDBJ databases">
        <title>The Coptis chinensis genome and diversification of protoberbering-type alkaloids.</title>
        <authorList>
            <person name="Wang B."/>
            <person name="Shu S."/>
            <person name="Song C."/>
            <person name="Liu Y."/>
        </authorList>
    </citation>
    <scope>NUCLEOTIDE SEQUENCE [LARGE SCALE GENOMIC DNA]</scope>
    <source>
        <strain evidence="8">HL-2020</strain>
        <tissue evidence="8">Leaf</tissue>
    </source>
</reference>
<keyword evidence="3 6" id="KW-0489">Methyltransferase</keyword>
<keyword evidence="6" id="KW-0808">Transferase</keyword>
<dbReference type="PANTHER" id="PTHR10108:SF1130">
    <property type="entry name" value="METHYLTRANSFERASE PMT26-RELATED"/>
    <property type="match status" value="1"/>
</dbReference>
<evidence type="ECO:0000313" key="9">
    <source>
        <dbReference type="Proteomes" id="UP000631114"/>
    </source>
</evidence>
<evidence type="ECO:0000313" key="8">
    <source>
        <dbReference type="EMBL" id="KAF9623914.1"/>
    </source>
</evidence>
<dbReference type="AlphaFoldDB" id="A0A835IUI6"/>
<feature type="region of interest" description="Disordered" evidence="7">
    <location>
        <begin position="345"/>
        <end position="385"/>
    </location>
</feature>
<dbReference type="InterPro" id="IPR004159">
    <property type="entry name" value="Put_SAM_MeTrfase"/>
</dbReference>
<evidence type="ECO:0000256" key="5">
    <source>
        <dbReference type="ARBA" id="ARBA00037847"/>
    </source>
</evidence>
<protein>
    <recommendedName>
        <fullName evidence="6">Methyltransferase</fullName>
        <ecNumber evidence="6">2.1.1.-</ecNumber>
    </recommendedName>
</protein>
<dbReference type="InterPro" id="IPR029063">
    <property type="entry name" value="SAM-dependent_MTases_sf"/>
</dbReference>
<dbReference type="OrthoDB" id="1671556at2759"/>
<evidence type="ECO:0000256" key="6">
    <source>
        <dbReference type="RuleBase" id="RU366043"/>
    </source>
</evidence>
<gene>
    <name evidence="8" type="ORF">IFM89_006384</name>
</gene>
<comment type="similarity">
    <text evidence="2 6">Belongs to the methyltransferase superfamily.</text>
</comment>
<accession>A0A835IUI6</accession>
<keyword evidence="4 6" id="KW-0812">Transmembrane</keyword>
<feature type="compositionally biased region" description="Basic and acidic residues" evidence="7">
    <location>
        <begin position="349"/>
        <end position="385"/>
    </location>
</feature>
<dbReference type="GO" id="GO:0005802">
    <property type="term" value="C:trans-Golgi network"/>
    <property type="evidence" value="ECO:0007669"/>
    <property type="project" value="TreeGrafter"/>
</dbReference>
<dbReference type="GO" id="GO:0008168">
    <property type="term" value="F:methyltransferase activity"/>
    <property type="evidence" value="ECO:0007669"/>
    <property type="project" value="UniProtKB-UniRule"/>
</dbReference>
<dbReference type="SUPFAM" id="SSF53335">
    <property type="entry name" value="S-adenosyl-L-methionine-dependent methyltransferases"/>
    <property type="match status" value="1"/>
</dbReference>
<dbReference type="PANTHER" id="PTHR10108">
    <property type="entry name" value="SAM-DEPENDENT METHYLTRANSFERASE"/>
    <property type="match status" value="1"/>
</dbReference>
<evidence type="ECO:0000256" key="1">
    <source>
        <dbReference type="ARBA" id="ARBA00004606"/>
    </source>
</evidence>
<dbReference type="Pfam" id="PF03141">
    <property type="entry name" value="Methyltransf_29"/>
    <property type="match status" value="1"/>
</dbReference>
<evidence type="ECO:0000256" key="3">
    <source>
        <dbReference type="ARBA" id="ARBA00022603"/>
    </source>
</evidence>
<comment type="subcellular location">
    <subcellularLocation>
        <location evidence="5">Endomembrane system</location>
        <topology evidence="5">Single-pass membrane protein</topology>
    </subcellularLocation>
    <subcellularLocation>
        <location evidence="1 6">Membrane</location>
        <topology evidence="1 6">Single-pass type II membrane protein</topology>
    </subcellularLocation>
</comment>
<evidence type="ECO:0000256" key="2">
    <source>
        <dbReference type="ARBA" id="ARBA00008361"/>
    </source>
</evidence>